<protein>
    <submittedName>
        <fullName evidence="8">Uncharacterized protein</fullName>
    </submittedName>
</protein>
<keyword evidence="7" id="KW-1133">Transmembrane helix</keyword>
<feature type="transmembrane region" description="Helical" evidence="7">
    <location>
        <begin position="24"/>
        <end position="42"/>
    </location>
</feature>
<dbReference type="GO" id="GO:0002376">
    <property type="term" value="P:immune system process"/>
    <property type="evidence" value="ECO:0007669"/>
    <property type="project" value="UniProtKB-KW"/>
</dbReference>
<dbReference type="GO" id="GO:0019767">
    <property type="term" value="F:IgE receptor activity"/>
    <property type="evidence" value="ECO:0007669"/>
    <property type="project" value="InterPro"/>
</dbReference>
<keyword evidence="4" id="KW-0391">Immunity</keyword>
<dbReference type="GO" id="GO:0032998">
    <property type="term" value="C:Fc-epsilon receptor I complex"/>
    <property type="evidence" value="ECO:0007669"/>
    <property type="project" value="InterPro"/>
</dbReference>
<dbReference type="GeneTree" id="ENSGT00990000210160"/>
<evidence type="ECO:0000256" key="6">
    <source>
        <dbReference type="ARBA" id="ARBA00023170"/>
    </source>
</evidence>
<dbReference type="OMA" id="HMLSTYW"/>
<dbReference type="InterPro" id="IPR021663">
    <property type="entry name" value="CD3_zeta/IgE_Fc_rcpt_gamma"/>
</dbReference>
<evidence type="ECO:0000256" key="1">
    <source>
        <dbReference type="ARBA" id="ARBA00004251"/>
    </source>
</evidence>
<keyword evidence="9" id="KW-1185">Reference proteome</keyword>
<reference evidence="8" key="1">
    <citation type="submission" date="2025-08" db="UniProtKB">
        <authorList>
            <consortium name="Ensembl"/>
        </authorList>
    </citation>
    <scope>IDENTIFICATION</scope>
</reference>
<dbReference type="PANTHER" id="PTHR16803:SF0">
    <property type="entry name" value="HIGH AFFINITY IMMUNOGLOBULIN EPSILON RECEPTOR SUBUNIT GAMMA"/>
    <property type="match status" value="1"/>
</dbReference>
<dbReference type="Ensembl" id="ENSSTUT00000029440.1">
    <property type="protein sequence ID" value="ENSSTUP00000028123.1"/>
    <property type="gene ID" value="ENSSTUG00000012213.1"/>
</dbReference>
<evidence type="ECO:0000313" key="8">
    <source>
        <dbReference type="Ensembl" id="ENSSTUP00000028123.1"/>
    </source>
</evidence>
<evidence type="ECO:0000313" key="9">
    <source>
        <dbReference type="Proteomes" id="UP000472277"/>
    </source>
</evidence>
<evidence type="ECO:0000256" key="2">
    <source>
        <dbReference type="ARBA" id="ARBA00022475"/>
    </source>
</evidence>
<dbReference type="Pfam" id="PF11628">
    <property type="entry name" value="TCR_zetazeta"/>
    <property type="match status" value="1"/>
</dbReference>
<sequence>LKLGHSSSSVCPVEASLNEPVICYILDGVLILYSIITTVLFFKVKVSHNTGGILSTSFTWNAFPTVLKEFPHMLSTYWLDFLHSAVQLIPTISIGLRLDDCGGQVI</sequence>
<keyword evidence="7" id="KW-0812">Transmembrane</keyword>
<dbReference type="InParanoid" id="A0A673Y0X3"/>
<evidence type="ECO:0000256" key="3">
    <source>
        <dbReference type="ARBA" id="ARBA00022553"/>
    </source>
</evidence>
<keyword evidence="6" id="KW-0675">Receptor</keyword>
<dbReference type="PANTHER" id="PTHR16803">
    <property type="entry name" value="HIGH AFFINITY IMMUNOGLOBULIN EPSILON RECEPTOR GAMMA-SUBUNIT"/>
    <property type="match status" value="1"/>
</dbReference>
<name>A0A673Y0X3_SALTR</name>
<dbReference type="InterPro" id="IPR042340">
    <property type="entry name" value="FCER1G"/>
</dbReference>
<dbReference type="Proteomes" id="UP000472277">
    <property type="component" value="Chromosome 20"/>
</dbReference>
<proteinExistence type="predicted"/>
<dbReference type="AlphaFoldDB" id="A0A673Y0X3"/>
<keyword evidence="5" id="KW-1015">Disulfide bond</keyword>
<evidence type="ECO:0000256" key="4">
    <source>
        <dbReference type="ARBA" id="ARBA00022859"/>
    </source>
</evidence>
<evidence type="ECO:0000256" key="7">
    <source>
        <dbReference type="SAM" id="Phobius"/>
    </source>
</evidence>
<comment type="subcellular location">
    <subcellularLocation>
        <location evidence="1">Cell membrane</location>
        <topology evidence="1">Single-pass type I membrane protein</topology>
    </subcellularLocation>
</comment>
<keyword evidence="3" id="KW-0597">Phosphoprotein</keyword>
<organism evidence="8 9">
    <name type="scientific">Salmo trutta</name>
    <name type="common">Brown trout</name>
    <dbReference type="NCBI Taxonomy" id="8032"/>
    <lineage>
        <taxon>Eukaryota</taxon>
        <taxon>Metazoa</taxon>
        <taxon>Chordata</taxon>
        <taxon>Craniata</taxon>
        <taxon>Vertebrata</taxon>
        <taxon>Euteleostomi</taxon>
        <taxon>Actinopterygii</taxon>
        <taxon>Neopterygii</taxon>
        <taxon>Teleostei</taxon>
        <taxon>Protacanthopterygii</taxon>
        <taxon>Salmoniformes</taxon>
        <taxon>Salmonidae</taxon>
        <taxon>Salmoninae</taxon>
        <taxon>Salmo</taxon>
    </lineage>
</organism>
<keyword evidence="7" id="KW-0472">Membrane</keyword>
<evidence type="ECO:0000256" key="5">
    <source>
        <dbReference type="ARBA" id="ARBA00023157"/>
    </source>
</evidence>
<keyword evidence="2" id="KW-1003">Cell membrane</keyword>
<accession>A0A673Y0X3</accession>
<reference evidence="8" key="2">
    <citation type="submission" date="2025-09" db="UniProtKB">
        <authorList>
            <consortium name="Ensembl"/>
        </authorList>
    </citation>
    <scope>IDENTIFICATION</scope>
</reference>